<comment type="catalytic activity">
    <reaction evidence="14">
        <text>propanoyl-CoA + glyoxylate + H2O = 3-methylmalate + CoA + H(+)</text>
        <dbReference type="Rhea" id="RHEA:47628"/>
        <dbReference type="ChEBI" id="CHEBI:15377"/>
        <dbReference type="ChEBI" id="CHEBI:15378"/>
        <dbReference type="ChEBI" id="CHEBI:36655"/>
        <dbReference type="ChEBI" id="CHEBI:57287"/>
        <dbReference type="ChEBI" id="CHEBI:57392"/>
        <dbReference type="ChEBI" id="CHEBI:87810"/>
    </reaction>
</comment>
<keyword evidence="8" id="KW-0460">Magnesium</keyword>
<keyword evidence="26" id="KW-1185">Reference proteome</keyword>
<dbReference type="EC" id="3.1.2.30" evidence="18"/>
<keyword evidence="7" id="KW-0378">Hydrolase</keyword>
<comment type="subcellular location">
    <subcellularLocation>
        <location evidence="2">Mitochondrion</location>
    </subcellularLocation>
</comment>
<evidence type="ECO:0000313" key="25">
    <source>
        <dbReference type="EMBL" id="CAG2245640.1"/>
    </source>
</evidence>
<dbReference type="InterPro" id="IPR040442">
    <property type="entry name" value="Pyrv_kinase-like_dom_sf"/>
</dbReference>
<evidence type="ECO:0000256" key="6">
    <source>
        <dbReference type="ARBA" id="ARBA00022723"/>
    </source>
</evidence>
<dbReference type="GO" id="GO:0016787">
    <property type="term" value="F:hydrolase activity"/>
    <property type="evidence" value="ECO:0007669"/>
    <property type="project" value="UniProtKB-KW"/>
</dbReference>
<evidence type="ECO:0000256" key="2">
    <source>
        <dbReference type="ARBA" id="ARBA00004173"/>
    </source>
</evidence>
<evidence type="ECO:0000256" key="11">
    <source>
        <dbReference type="ARBA" id="ARBA00023128"/>
    </source>
</evidence>
<dbReference type="GO" id="GO:0047777">
    <property type="term" value="F:(S)-citramalyl-CoA lyase activity"/>
    <property type="evidence" value="ECO:0007669"/>
    <property type="project" value="UniProtKB-EC"/>
</dbReference>
<dbReference type="EC" id="2.3.3.9" evidence="4"/>
<evidence type="ECO:0000259" key="24">
    <source>
        <dbReference type="Pfam" id="PF03328"/>
    </source>
</evidence>
<comment type="cofactor">
    <cofactor evidence="1">
        <name>Mg(2+)</name>
        <dbReference type="ChEBI" id="CHEBI:18420"/>
    </cofactor>
</comment>
<comment type="function">
    <text evidence="16">Mitochondrial citramalyl-CoA lyase indirectly involved in the vitamin B12 metabolism. Converts citramalyl-CoA into acetyl-CoA and pyruvate in the C5-dicarboxylate catabolism pathway. The C5-dicarboxylate catabolism pathway is required to detoxify itaconate, a vitamin B12-poisoning metabolite. Also acts as a malate synthase in vitro, converting glyoxylate and acetyl-CoA to malate. Also displays malyl-CoA thioesterase activity. Also acts as a beta-methylmalate synthase in vitro, by mediating conversion of glyoxylate and propionyl-CoA to beta-methylmalate. Also has very weak citramalate synthase activity in vitro.</text>
</comment>
<feature type="domain" description="HpcH/HpaI aldolase/citrate lyase" evidence="24">
    <location>
        <begin position="143"/>
        <end position="372"/>
    </location>
</feature>
<keyword evidence="10" id="KW-0007">Acetylation</keyword>
<dbReference type="AlphaFoldDB" id="A0A8S3US95"/>
<organism evidence="25 26">
    <name type="scientific">Mytilus edulis</name>
    <name type="common">Blue mussel</name>
    <dbReference type="NCBI Taxonomy" id="6550"/>
    <lineage>
        <taxon>Eukaryota</taxon>
        <taxon>Metazoa</taxon>
        <taxon>Spiralia</taxon>
        <taxon>Lophotrochozoa</taxon>
        <taxon>Mollusca</taxon>
        <taxon>Bivalvia</taxon>
        <taxon>Autobranchia</taxon>
        <taxon>Pteriomorphia</taxon>
        <taxon>Mytilida</taxon>
        <taxon>Mytiloidea</taxon>
        <taxon>Mytilidae</taxon>
        <taxon>Mytilinae</taxon>
        <taxon>Mytilus</taxon>
    </lineage>
</organism>
<dbReference type="GO" id="GO:0005739">
    <property type="term" value="C:mitochondrion"/>
    <property type="evidence" value="ECO:0007669"/>
    <property type="project" value="UniProtKB-SubCell"/>
</dbReference>
<dbReference type="InterPro" id="IPR005000">
    <property type="entry name" value="Aldolase/citrate-lyase_domain"/>
</dbReference>
<protein>
    <recommendedName>
        <fullName evidence="20">Citramalyl-CoA lyase, mitochondrial</fullName>
        <ecNumber evidence="4">2.3.3.9</ecNumber>
        <ecNumber evidence="18">3.1.2.30</ecNumber>
        <ecNumber evidence="19">4.1.3.25</ecNumber>
    </recommendedName>
    <alternativeName>
        <fullName evidence="22">(3S)-malyl-CoA thioesterase</fullName>
    </alternativeName>
    <alternativeName>
        <fullName evidence="23">Beta-methylmalate synthase</fullName>
    </alternativeName>
    <alternativeName>
        <fullName evidence="21">Malate synthase</fullName>
    </alternativeName>
</protein>
<keyword evidence="6" id="KW-0479">Metal-binding</keyword>
<keyword evidence="12 25" id="KW-0456">Lyase</keyword>
<comment type="subunit">
    <text evidence="3">Homotrimer.</text>
</comment>
<accession>A0A8S3US95</accession>
<keyword evidence="11" id="KW-0496">Mitochondrion</keyword>
<proteinExistence type="inferred from homology"/>
<keyword evidence="5" id="KW-0808">Transferase</keyword>
<dbReference type="EMBL" id="CAJPWZ010002782">
    <property type="protein sequence ID" value="CAG2245640.1"/>
    <property type="molecule type" value="Genomic_DNA"/>
</dbReference>
<dbReference type="FunFam" id="3.20.20.60:FF:000014">
    <property type="entry name" value="Citrate lyase subunit beta-like protein"/>
    <property type="match status" value="1"/>
</dbReference>
<evidence type="ECO:0000256" key="12">
    <source>
        <dbReference type="ARBA" id="ARBA00023239"/>
    </source>
</evidence>
<evidence type="ECO:0000256" key="3">
    <source>
        <dbReference type="ARBA" id="ARBA00011233"/>
    </source>
</evidence>
<evidence type="ECO:0000313" key="26">
    <source>
        <dbReference type="Proteomes" id="UP000683360"/>
    </source>
</evidence>
<gene>
    <name evidence="25" type="ORF">MEDL_57689</name>
</gene>
<evidence type="ECO:0000256" key="14">
    <source>
        <dbReference type="ARBA" id="ARBA00051623"/>
    </source>
</evidence>
<name>A0A8S3US95_MYTED</name>
<evidence type="ECO:0000256" key="18">
    <source>
        <dbReference type="ARBA" id="ARBA00066460"/>
    </source>
</evidence>
<dbReference type="PANTHER" id="PTHR11105:SF0">
    <property type="entry name" value="CITRAMALYL-COA LYASE, MITOCHONDRIAL"/>
    <property type="match status" value="1"/>
</dbReference>
<comment type="caution">
    <text evidence="25">The sequence shown here is derived from an EMBL/GenBank/DDBJ whole genome shotgun (WGS) entry which is preliminary data.</text>
</comment>
<dbReference type="SUPFAM" id="SSF51621">
    <property type="entry name" value="Phosphoenolpyruvate/pyruvate domain"/>
    <property type="match status" value="1"/>
</dbReference>
<evidence type="ECO:0000256" key="4">
    <source>
        <dbReference type="ARBA" id="ARBA00012636"/>
    </source>
</evidence>
<evidence type="ECO:0000256" key="10">
    <source>
        <dbReference type="ARBA" id="ARBA00022990"/>
    </source>
</evidence>
<evidence type="ECO:0000256" key="7">
    <source>
        <dbReference type="ARBA" id="ARBA00022801"/>
    </source>
</evidence>
<evidence type="ECO:0000256" key="23">
    <source>
        <dbReference type="ARBA" id="ARBA00083020"/>
    </source>
</evidence>
<evidence type="ECO:0000256" key="1">
    <source>
        <dbReference type="ARBA" id="ARBA00001946"/>
    </source>
</evidence>
<evidence type="ECO:0000256" key="13">
    <source>
        <dbReference type="ARBA" id="ARBA00047918"/>
    </source>
</evidence>
<dbReference type="InterPro" id="IPR015813">
    <property type="entry name" value="Pyrv/PenolPyrv_kinase-like_dom"/>
</dbReference>
<evidence type="ECO:0000256" key="19">
    <source>
        <dbReference type="ARBA" id="ARBA00066840"/>
    </source>
</evidence>
<comment type="catalytic activity">
    <reaction evidence="15">
        <text>(3S)-citramalyl-CoA = pyruvate + acetyl-CoA</text>
        <dbReference type="Rhea" id="RHEA:22612"/>
        <dbReference type="ChEBI" id="CHEBI:15361"/>
        <dbReference type="ChEBI" id="CHEBI:57288"/>
        <dbReference type="ChEBI" id="CHEBI:58668"/>
        <dbReference type="EC" id="4.1.3.25"/>
    </reaction>
</comment>
<evidence type="ECO:0000256" key="22">
    <source>
        <dbReference type="ARBA" id="ARBA00076788"/>
    </source>
</evidence>
<evidence type="ECO:0000256" key="8">
    <source>
        <dbReference type="ARBA" id="ARBA00022842"/>
    </source>
</evidence>
<dbReference type="GO" id="GO:0106064">
    <property type="term" value="P:regulation of cobalamin metabolic process"/>
    <property type="evidence" value="ECO:0007669"/>
    <property type="project" value="TreeGrafter"/>
</dbReference>
<dbReference type="PANTHER" id="PTHR11105">
    <property type="entry name" value="CITRATE LYASE SUBUNIT BETA-RELATED"/>
    <property type="match status" value="1"/>
</dbReference>
<dbReference type="Gene3D" id="3.20.20.60">
    <property type="entry name" value="Phosphoenolpyruvate-binding domains"/>
    <property type="match status" value="1"/>
</dbReference>
<dbReference type="GO" id="GO:0004474">
    <property type="term" value="F:malate synthase activity"/>
    <property type="evidence" value="ECO:0007669"/>
    <property type="project" value="UniProtKB-EC"/>
</dbReference>
<evidence type="ECO:0000256" key="20">
    <source>
        <dbReference type="ARBA" id="ARBA00072098"/>
    </source>
</evidence>
<sequence length="438" mass="48814">MKYSNEKNNEVEDLIKSTDVANFFSDVRKMEKSMEVPVLKTQSSYNSIPKFVPGEITQSNVGVLQSEDSSEELSLRHLLIFCCKCARMKILLALHRHCYKDVILPTLKRGVLNRIQNTKLSCTPACSYSSLGNNNKKKYIPRRSVLYVPGNDERKIQKVVSLDVDCVVLDCEDGVAANRKSEARNIIASCLGSLAGCKADITVRVNPVSSGLMEEDLKVVFKSEHPPKTLMLPKVDTPEEIERFTKRIKDILSDKQKAEKFSLITMVESAVGLMNLKDVILQASSLARSEKLFTLEGVVFGSDDFCADIGATRTNDAKELLYARQKIITCAKAYRLQAIDLVYIDYKDLAGFQQQAEQGARMGFTGKQVIHPGQIPIVNAAFSPSKERVQWATEMIQAFDEYQKSGQGAFVFDGKMIDMPLVLQARNIVSMAQAVSIT</sequence>
<evidence type="ECO:0000256" key="17">
    <source>
        <dbReference type="ARBA" id="ARBA00061542"/>
    </source>
</evidence>
<comment type="catalytic activity">
    <reaction evidence="13">
        <text>glyoxylate + acetyl-CoA + H2O = (S)-malate + CoA + H(+)</text>
        <dbReference type="Rhea" id="RHEA:18181"/>
        <dbReference type="ChEBI" id="CHEBI:15377"/>
        <dbReference type="ChEBI" id="CHEBI:15378"/>
        <dbReference type="ChEBI" id="CHEBI:15589"/>
        <dbReference type="ChEBI" id="CHEBI:36655"/>
        <dbReference type="ChEBI" id="CHEBI:57287"/>
        <dbReference type="ChEBI" id="CHEBI:57288"/>
        <dbReference type="EC" id="2.3.3.9"/>
    </reaction>
</comment>
<dbReference type="Proteomes" id="UP000683360">
    <property type="component" value="Unassembled WGS sequence"/>
</dbReference>
<evidence type="ECO:0000256" key="5">
    <source>
        <dbReference type="ARBA" id="ARBA00022679"/>
    </source>
</evidence>
<dbReference type="Pfam" id="PF03328">
    <property type="entry name" value="HpcH_HpaI"/>
    <property type="match status" value="1"/>
</dbReference>
<comment type="similarity">
    <text evidence="17">Belongs to the HpcH/HpaI aldolase family. Citrate lyase beta subunit-like subfamily.</text>
</comment>
<dbReference type="GO" id="GO:0046872">
    <property type="term" value="F:metal ion binding"/>
    <property type="evidence" value="ECO:0007669"/>
    <property type="project" value="UniProtKB-KW"/>
</dbReference>
<evidence type="ECO:0000256" key="9">
    <source>
        <dbReference type="ARBA" id="ARBA00022946"/>
    </source>
</evidence>
<evidence type="ECO:0000256" key="16">
    <source>
        <dbReference type="ARBA" id="ARBA00055540"/>
    </source>
</evidence>
<keyword evidence="9" id="KW-0809">Transit peptide</keyword>
<dbReference type="InterPro" id="IPR040186">
    <property type="entry name" value="Citramalyl-CoA_lyase"/>
</dbReference>
<dbReference type="OrthoDB" id="1773at2759"/>
<evidence type="ECO:0000256" key="21">
    <source>
        <dbReference type="ARBA" id="ARBA00076231"/>
    </source>
</evidence>
<reference evidence="25" key="1">
    <citation type="submission" date="2021-03" db="EMBL/GenBank/DDBJ databases">
        <authorList>
            <person name="Bekaert M."/>
        </authorList>
    </citation>
    <scope>NUCLEOTIDE SEQUENCE</scope>
</reference>
<evidence type="ECO:0000256" key="15">
    <source>
        <dbReference type="ARBA" id="ARBA00051672"/>
    </source>
</evidence>
<dbReference type="EC" id="4.1.3.25" evidence="19"/>